<dbReference type="RefSeq" id="WP_386362519.1">
    <property type="nucleotide sequence ID" value="NZ_JBHRXZ010000016.1"/>
</dbReference>
<dbReference type="Pfam" id="PF03992">
    <property type="entry name" value="ABM"/>
    <property type="match status" value="1"/>
</dbReference>
<dbReference type="InterPro" id="IPR011008">
    <property type="entry name" value="Dimeric_a/b-barrel"/>
</dbReference>
<dbReference type="PANTHER" id="PTHR40057:SF1">
    <property type="entry name" value="SLR1162 PROTEIN"/>
    <property type="match status" value="1"/>
</dbReference>
<evidence type="ECO:0000256" key="1">
    <source>
        <dbReference type="SAM" id="Phobius"/>
    </source>
</evidence>
<keyword evidence="4" id="KW-1185">Reference proteome</keyword>
<protein>
    <submittedName>
        <fullName evidence="3">Antibiotic biosynthesis monooxygenase</fullName>
    </submittedName>
</protein>
<proteinExistence type="predicted"/>
<dbReference type="GO" id="GO:0004497">
    <property type="term" value="F:monooxygenase activity"/>
    <property type="evidence" value="ECO:0007669"/>
    <property type="project" value="UniProtKB-KW"/>
</dbReference>
<keyword evidence="3" id="KW-0503">Monooxygenase</keyword>
<dbReference type="Gene3D" id="3.30.70.100">
    <property type="match status" value="1"/>
</dbReference>
<dbReference type="PANTHER" id="PTHR40057">
    <property type="entry name" value="SLR1162 PROTEIN"/>
    <property type="match status" value="1"/>
</dbReference>
<keyword evidence="3" id="KW-0560">Oxidoreductase</keyword>
<comment type="caution">
    <text evidence="3">The sequence shown here is derived from an EMBL/GenBank/DDBJ whole genome shotgun (WGS) entry which is preliminary data.</text>
</comment>
<reference evidence="4" key="1">
    <citation type="journal article" date="2019" name="Int. J. Syst. Evol. Microbiol.">
        <title>The Global Catalogue of Microorganisms (GCM) 10K type strain sequencing project: providing services to taxonomists for standard genome sequencing and annotation.</title>
        <authorList>
            <consortium name="The Broad Institute Genomics Platform"/>
            <consortium name="The Broad Institute Genome Sequencing Center for Infectious Disease"/>
            <person name="Wu L."/>
            <person name="Ma J."/>
        </authorList>
    </citation>
    <scope>NUCLEOTIDE SEQUENCE [LARGE SCALE GENOMIC DNA]</scope>
    <source>
        <strain evidence="4">KCTC 42447</strain>
    </source>
</reference>
<gene>
    <name evidence="3" type="ORF">ACFOMF_06475</name>
</gene>
<feature type="domain" description="ABM" evidence="2">
    <location>
        <begin position="5"/>
        <end position="80"/>
    </location>
</feature>
<evidence type="ECO:0000259" key="2">
    <source>
        <dbReference type="Pfam" id="PF03992"/>
    </source>
</evidence>
<accession>A0ABV7T7G7</accession>
<keyword evidence="1" id="KW-0472">Membrane</keyword>
<evidence type="ECO:0000313" key="4">
    <source>
        <dbReference type="Proteomes" id="UP001595630"/>
    </source>
</evidence>
<dbReference type="Proteomes" id="UP001595630">
    <property type="component" value="Unassembled WGS sequence"/>
</dbReference>
<feature type="transmembrane region" description="Helical" evidence="1">
    <location>
        <begin position="138"/>
        <end position="160"/>
    </location>
</feature>
<feature type="transmembrane region" description="Helical" evidence="1">
    <location>
        <begin position="114"/>
        <end position="132"/>
    </location>
</feature>
<organism evidence="3 4">
    <name type="scientific">Stutzerimonas tarimensis</name>
    <dbReference type="NCBI Taxonomy" id="1507735"/>
    <lineage>
        <taxon>Bacteria</taxon>
        <taxon>Pseudomonadati</taxon>
        <taxon>Pseudomonadota</taxon>
        <taxon>Gammaproteobacteria</taxon>
        <taxon>Pseudomonadales</taxon>
        <taxon>Pseudomonadaceae</taxon>
        <taxon>Stutzerimonas</taxon>
    </lineage>
</organism>
<evidence type="ECO:0000313" key="3">
    <source>
        <dbReference type="EMBL" id="MFC3607418.1"/>
    </source>
</evidence>
<sequence>MSTEPVTLMVARRVRKGCYRDFLAWLEEGKQLASDFPGYLGSGVLAPPEGDDEFQIICRFADEASLAAWKGSASRHAWLKRGGHLFAHPHEHRAKGLDHWFAPGVRPPRWKQSVAIWVAFFPVSLAFQLVSGDALNQLPLLPAVLVSTLVLTPLMTYVFIPLSTRLLGGWLQVDRHAESPSTHTLRR</sequence>
<dbReference type="InterPro" id="IPR007138">
    <property type="entry name" value="ABM_dom"/>
</dbReference>
<keyword evidence="1" id="KW-0812">Transmembrane</keyword>
<dbReference type="EMBL" id="JBHRXZ010000016">
    <property type="protein sequence ID" value="MFC3607418.1"/>
    <property type="molecule type" value="Genomic_DNA"/>
</dbReference>
<dbReference type="InterPro" id="IPR038762">
    <property type="entry name" value="ABM_predict"/>
</dbReference>
<dbReference type="SUPFAM" id="SSF54909">
    <property type="entry name" value="Dimeric alpha+beta barrel"/>
    <property type="match status" value="1"/>
</dbReference>
<keyword evidence="1" id="KW-1133">Transmembrane helix</keyword>
<name>A0ABV7T7G7_9GAMM</name>